<name>A0A6S6XWV4_9PROT</name>
<keyword evidence="1" id="KW-0143">Chaperone</keyword>
<dbReference type="AlphaFoldDB" id="A0A6S6XWV4"/>
<protein>
    <submittedName>
        <fullName evidence="2">Uncharacterized protein</fullName>
    </submittedName>
</protein>
<dbReference type="InterPro" id="IPR036411">
    <property type="entry name" value="TorD-like_sf"/>
</dbReference>
<sequence length="235" mass="25758">MNAMAEMEFVDRASSPAALVSYLYGLLGECFGYPDADLVESIRSGALRQQLQNLCFALDKGLCLGLDLSPLHDAEATEDALAVEYTRLFDAGAHGTGCSLNGGLQQGPQMKVMEEAVRFYNHFGLTLTEDNKELPDHITTELNFLHFLAYGEHQLTARGESAAACQLAQRDFIARHPGRWIPLMAAKLEPMQPDPLFMVLTQLLERLLNRELARLEALHGAASLKPSGDLPFGGI</sequence>
<evidence type="ECO:0000313" key="3">
    <source>
        <dbReference type="Proteomes" id="UP000515733"/>
    </source>
</evidence>
<dbReference type="PANTHER" id="PTHR34227">
    <property type="entry name" value="CHAPERONE PROTEIN YCDY"/>
    <property type="match status" value="1"/>
</dbReference>
<dbReference type="PANTHER" id="PTHR34227:SF1">
    <property type="entry name" value="DIMETHYL SULFOXIDE REDUCTASE CHAPERONE-RELATED"/>
    <property type="match status" value="1"/>
</dbReference>
<evidence type="ECO:0000313" key="2">
    <source>
        <dbReference type="EMBL" id="CAB1370474.1"/>
    </source>
</evidence>
<dbReference type="InterPro" id="IPR050289">
    <property type="entry name" value="TorD/DmsD_chaperones"/>
</dbReference>
<gene>
    <name evidence="2" type="ORF">DENOEST_3320</name>
</gene>
<accession>A0A6S6XWV4</accession>
<keyword evidence="3" id="KW-1185">Reference proteome</keyword>
<dbReference type="Gene3D" id="1.10.3480.10">
    <property type="entry name" value="TorD-like"/>
    <property type="match status" value="1"/>
</dbReference>
<reference evidence="2 3" key="1">
    <citation type="submission" date="2020-03" db="EMBL/GenBank/DDBJ databases">
        <authorList>
            <consortium name="Genoscope - CEA"/>
            <person name="William W."/>
        </authorList>
    </citation>
    <scope>NUCLEOTIDE SEQUENCE [LARGE SCALE GENOMIC DNA]</scope>
    <source>
        <strain evidence="3">DSM 16959</strain>
    </source>
</reference>
<dbReference type="EMBL" id="LR778301">
    <property type="protein sequence ID" value="CAB1370474.1"/>
    <property type="molecule type" value="Genomic_DNA"/>
</dbReference>
<organism evidence="2 3">
    <name type="scientific">Denitratisoma oestradiolicum</name>
    <dbReference type="NCBI Taxonomy" id="311182"/>
    <lineage>
        <taxon>Bacteria</taxon>
        <taxon>Pseudomonadati</taxon>
        <taxon>Pseudomonadota</taxon>
        <taxon>Betaproteobacteria</taxon>
        <taxon>Nitrosomonadales</taxon>
        <taxon>Sterolibacteriaceae</taxon>
        <taxon>Denitratisoma</taxon>
    </lineage>
</organism>
<proteinExistence type="predicted"/>
<dbReference type="SUPFAM" id="SSF89155">
    <property type="entry name" value="TorD-like"/>
    <property type="match status" value="1"/>
</dbReference>
<dbReference type="KEGG" id="doe:DENOEST_3320"/>
<dbReference type="Proteomes" id="UP000515733">
    <property type="component" value="Chromosome"/>
</dbReference>
<dbReference type="InterPro" id="IPR020945">
    <property type="entry name" value="DMSO/NO3_reduct_chaperone"/>
</dbReference>
<evidence type="ECO:0000256" key="1">
    <source>
        <dbReference type="ARBA" id="ARBA00023186"/>
    </source>
</evidence>
<dbReference type="Pfam" id="PF02613">
    <property type="entry name" value="Nitrate_red_del"/>
    <property type="match status" value="1"/>
</dbReference>